<evidence type="ECO:0000313" key="4">
    <source>
        <dbReference type="Proteomes" id="UP000283734"/>
    </source>
</evidence>
<protein>
    <submittedName>
        <fullName evidence="3">Uncharacterized protein</fullName>
    </submittedName>
</protein>
<feature type="chain" id="PRO_5019063994" evidence="2">
    <location>
        <begin position="22"/>
        <end position="153"/>
    </location>
</feature>
<evidence type="ECO:0000313" key="3">
    <source>
        <dbReference type="EMBL" id="RJG18360.1"/>
    </source>
</evidence>
<dbReference type="AlphaFoldDB" id="A0A418XZA2"/>
<accession>A0A418XZA2</accession>
<comment type="caution">
    <text evidence="3">The sequence shown here is derived from an EMBL/GenBank/DDBJ whole genome shotgun (WGS) entry which is preliminary data.</text>
</comment>
<sequence length="153" mass="17465">MTHKILAAATLMLVTTAAAWADSTEGVPNIKTPEPEKVEVQMEESMEDIREYSVEQKNEAMQVARHALDELQQQMTLLQADIDSRWQELSQDARLQKQEALSALKQEQKELETRYQSMQEAGKENWDAAKQQFQESWAAAKQNWRALTAGNES</sequence>
<reference evidence="3 4" key="1">
    <citation type="submission" date="2018-09" db="EMBL/GenBank/DDBJ databases">
        <title>Alcanivorax profundi sp. nov., isolated from 1000 m-depth seawater of the Mariana Trench.</title>
        <authorList>
            <person name="Liu J."/>
        </authorList>
    </citation>
    <scope>NUCLEOTIDE SEQUENCE [LARGE SCALE GENOMIC DNA]</scope>
    <source>
        <strain evidence="3 4">MTEO17</strain>
    </source>
</reference>
<evidence type="ECO:0000256" key="2">
    <source>
        <dbReference type="SAM" id="SignalP"/>
    </source>
</evidence>
<proteinExistence type="predicted"/>
<organism evidence="3 4">
    <name type="scientific">Alcanivorax profundi</name>
    <dbReference type="NCBI Taxonomy" id="2338368"/>
    <lineage>
        <taxon>Bacteria</taxon>
        <taxon>Pseudomonadati</taxon>
        <taxon>Pseudomonadota</taxon>
        <taxon>Gammaproteobacteria</taxon>
        <taxon>Oceanospirillales</taxon>
        <taxon>Alcanivoracaceae</taxon>
        <taxon>Alcanivorax</taxon>
    </lineage>
</organism>
<name>A0A418XZA2_9GAMM</name>
<feature type="signal peptide" evidence="2">
    <location>
        <begin position="1"/>
        <end position="21"/>
    </location>
</feature>
<keyword evidence="4" id="KW-1185">Reference proteome</keyword>
<dbReference type="EMBL" id="QYYA01000002">
    <property type="protein sequence ID" value="RJG18360.1"/>
    <property type="molecule type" value="Genomic_DNA"/>
</dbReference>
<evidence type="ECO:0000256" key="1">
    <source>
        <dbReference type="SAM" id="Coils"/>
    </source>
</evidence>
<gene>
    <name evidence="3" type="ORF">D4A39_07765</name>
</gene>
<keyword evidence="1" id="KW-0175">Coiled coil</keyword>
<keyword evidence="2" id="KW-0732">Signal</keyword>
<feature type="coiled-coil region" evidence="1">
    <location>
        <begin position="54"/>
        <end position="121"/>
    </location>
</feature>
<dbReference type="RefSeq" id="WP_022985776.1">
    <property type="nucleotide sequence ID" value="NZ_QYYA01000002.1"/>
</dbReference>
<dbReference type="Proteomes" id="UP000283734">
    <property type="component" value="Unassembled WGS sequence"/>
</dbReference>
<dbReference type="OrthoDB" id="6080257at2"/>